<evidence type="ECO:0000256" key="2">
    <source>
        <dbReference type="ARBA" id="ARBA00022729"/>
    </source>
</evidence>
<sequence>MFTMVLLVSGCASLAEKDPYGKLNRQIFSFNDAVDRNALRPAATAYQSILPDTVRTGVTNFFANLSDACTGTNNLLQGKAKAGLSDFGRVLINSTVGIAGVLDVATWAGLAQHDGDFGQTLGFWGVPSGPYLMLPLLGPSTVRDASALPVDMAADPWSLSTSGGVKMAGTLVRLVDDRAGLLEATDLMDAAALDRYAFLRDGHLQRRKGKVRNGEPAAPAPPEGLR</sequence>
<organism evidence="4 5">
    <name type="scientific">Pseudoduganella namucuonensis</name>
    <dbReference type="NCBI Taxonomy" id="1035707"/>
    <lineage>
        <taxon>Bacteria</taxon>
        <taxon>Pseudomonadati</taxon>
        <taxon>Pseudomonadota</taxon>
        <taxon>Betaproteobacteria</taxon>
        <taxon>Burkholderiales</taxon>
        <taxon>Oxalobacteraceae</taxon>
        <taxon>Telluria group</taxon>
        <taxon>Pseudoduganella</taxon>
    </lineage>
</organism>
<accession>A0A1I7JDE3</accession>
<dbReference type="STRING" id="1035707.SAMN05216552_101117"/>
<dbReference type="RefSeq" id="WP_229490249.1">
    <property type="nucleotide sequence ID" value="NZ_FPBO01000011.1"/>
</dbReference>
<dbReference type="PANTHER" id="PTHR30035">
    <property type="entry name" value="LIPOPROTEIN VACJ-RELATED"/>
    <property type="match status" value="1"/>
</dbReference>
<keyword evidence="4" id="KW-0449">Lipoprotein</keyword>
<evidence type="ECO:0000313" key="4">
    <source>
        <dbReference type="EMBL" id="SFU83164.1"/>
    </source>
</evidence>
<dbReference type="EMBL" id="FPBO01000011">
    <property type="protein sequence ID" value="SFU83164.1"/>
    <property type="molecule type" value="Genomic_DNA"/>
</dbReference>
<feature type="region of interest" description="Disordered" evidence="3">
    <location>
        <begin position="207"/>
        <end position="226"/>
    </location>
</feature>
<reference evidence="5" key="1">
    <citation type="submission" date="2016-10" db="EMBL/GenBank/DDBJ databases">
        <authorList>
            <person name="Varghese N."/>
            <person name="Submissions S."/>
        </authorList>
    </citation>
    <scope>NUCLEOTIDE SEQUENCE [LARGE SCALE GENOMIC DNA]</scope>
    <source>
        <strain evidence="5">CGMCC 1.11014</strain>
    </source>
</reference>
<dbReference type="Proteomes" id="UP000199391">
    <property type="component" value="Unassembled WGS sequence"/>
</dbReference>
<dbReference type="PRINTS" id="PR01805">
    <property type="entry name" value="VACJLIPOPROT"/>
</dbReference>
<dbReference type="PANTHER" id="PTHR30035:SF3">
    <property type="entry name" value="INTERMEMBRANE PHOSPHOLIPID TRANSPORT SYSTEM LIPOPROTEIN MLAA"/>
    <property type="match status" value="1"/>
</dbReference>
<evidence type="ECO:0000313" key="5">
    <source>
        <dbReference type="Proteomes" id="UP000199391"/>
    </source>
</evidence>
<dbReference type="Pfam" id="PF04333">
    <property type="entry name" value="MlaA"/>
    <property type="match status" value="1"/>
</dbReference>
<dbReference type="GO" id="GO:0016020">
    <property type="term" value="C:membrane"/>
    <property type="evidence" value="ECO:0007669"/>
    <property type="project" value="InterPro"/>
</dbReference>
<protein>
    <submittedName>
        <fullName evidence="4">Phospholipid-binding lipoprotein MlaA</fullName>
    </submittedName>
</protein>
<name>A0A1I7JDE3_9BURK</name>
<comment type="similarity">
    <text evidence="1">Belongs to the MlaA family.</text>
</comment>
<proteinExistence type="inferred from homology"/>
<keyword evidence="2" id="KW-0732">Signal</keyword>
<dbReference type="InterPro" id="IPR007428">
    <property type="entry name" value="MlaA"/>
</dbReference>
<gene>
    <name evidence="4" type="ORF">SAMN05216552_101117</name>
</gene>
<dbReference type="AlphaFoldDB" id="A0A1I7JDE3"/>
<evidence type="ECO:0000256" key="3">
    <source>
        <dbReference type="SAM" id="MobiDB-lite"/>
    </source>
</evidence>
<evidence type="ECO:0000256" key="1">
    <source>
        <dbReference type="ARBA" id="ARBA00010634"/>
    </source>
</evidence>
<keyword evidence="5" id="KW-1185">Reference proteome</keyword>
<dbReference type="GO" id="GO:0120010">
    <property type="term" value="P:intermembrane phospholipid transfer"/>
    <property type="evidence" value="ECO:0007669"/>
    <property type="project" value="TreeGrafter"/>
</dbReference>